<evidence type="ECO:0000313" key="3">
    <source>
        <dbReference type="Proteomes" id="UP000807115"/>
    </source>
</evidence>
<evidence type="ECO:0000313" key="2">
    <source>
        <dbReference type="EMBL" id="KAG0517783.1"/>
    </source>
</evidence>
<feature type="compositionally biased region" description="Low complexity" evidence="1">
    <location>
        <begin position="65"/>
        <end position="84"/>
    </location>
</feature>
<feature type="region of interest" description="Disordered" evidence="1">
    <location>
        <begin position="65"/>
        <end position="97"/>
    </location>
</feature>
<sequence length="163" mass="18375">MRRRRPSRRGGREPTASAAVAGHRGRAPGVGVLDAEPRAGEQAPGQPLPRRPALPLRLAGVRARRGAAQVHGLPRRVPQLRPLPGAARAQGHAPPHRRRRVRLLRLQGGLGPLLRLLPPRFLRLPRRRRARRARLRLRERPRRGRLDRTPALLLILEWPCHSD</sequence>
<accession>A0A921U4A5</accession>
<comment type="caution">
    <text evidence="2">The sequence shown here is derived from an EMBL/GenBank/DDBJ whole genome shotgun (WGS) entry which is preliminary data.</text>
</comment>
<reference evidence="2" key="1">
    <citation type="journal article" date="2019" name="BMC Genomics">
        <title>A new reference genome for Sorghum bicolor reveals high levels of sequence similarity between sweet and grain genotypes: implications for the genetics of sugar metabolism.</title>
        <authorList>
            <person name="Cooper E.A."/>
            <person name="Brenton Z.W."/>
            <person name="Flinn B.S."/>
            <person name="Jenkins J."/>
            <person name="Shu S."/>
            <person name="Flowers D."/>
            <person name="Luo F."/>
            <person name="Wang Y."/>
            <person name="Xia P."/>
            <person name="Barry K."/>
            <person name="Daum C."/>
            <person name="Lipzen A."/>
            <person name="Yoshinaga Y."/>
            <person name="Schmutz J."/>
            <person name="Saski C."/>
            <person name="Vermerris W."/>
            <person name="Kresovich S."/>
        </authorList>
    </citation>
    <scope>NUCLEOTIDE SEQUENCE</scope>
</reference>
<evidence type="ECO:0000256" key="1">
    <source>
        <dbReference type="SAM" id="MobiDB-lite"/>
    </source>
</evidence>
<organism evidence="2 3">
    <name type="scientific">Sorghum bicolor</name>
    <name type="common">Sorghum</name>
    <name type="synonym">Sorghum vulgare</name>
    <dbReference type="NCBI Taxonomy" id="4558"/>
    <lineage>
        <taxon>Eukaryota</taxon>
        <taxon>Viridiplantae</taxon>
        <taxon>Streptophyta</taxon>
        <taxon>Embryophyta</taxon>
        <taxon>Tracheophyta</taxon>
        <taxon>Spermatophyta</taxon>
        <taxon>Magnoliopsida</taxon>
        <taxon>Liliopsida</taxon>
        <taxon>Poales</taxon>
        <taxon>Poaceae</taxon>
        <taxon>PACMAD clade</taxon>
        <taxon>Panicoideae</taxon>
        <taxon>Andropogonodae</taxon>
        <taxon>Andropogoneae</taxon>
        <taxon>Sorghinae</taxon>
        <taxon>Sorghum</taxon>
    </lineage>
</organism>
<feature type="region of interest" description="Disordered" evidence="1">
    <location>
        <begin position="1"/>
        <end position="53"/>
    </location>
</feature>
<name>A0A921U4A5_SORBI</name>
<reference evidence="2" key="2">
    <citation type="submission" date="2020-10" db="EMBL/GenBank/DDBJ databases">
        <authorList>
            <person name="Cooper E.A."/>
            <person name="Brenton Z.W."/>
            <person name="Flinn B.S."/>
            <person name="Jenkins J."/>
            <person name="Shu S."/>
            <person name="Flowers D."/>
            <person name="Luo F."/>
            <person name="Wang Y."/>
            <person name="Xia P."/>
            <person name="Barry K."/>
            <person name="Daum C."/>
            <person name="Lipzen A."/>
            <person name="Yoshinaga Y."/>
            <person name="Schmutz J."/>
            <person name="Saski C."/>
            <person name="Vermerris W."/>
            <person name="Kresovich S."/>
        </authorList>
    </citation>
    <scope>NUCLEOTIDE SEQUENCE</scope>
</reference>
<proteinExistence type="predicted"/>
<dbReference type="AlphaFoldDB" id="A0A921U4A5"/>
<protein>
    <submittedName>
        <fullName evidence="2">Uncharacterized protein</fullName>
    </submittedName>
</protein>
<dbReference type="EMBL" id="CM027688">
    <property type="protein sequence ID" value="KAG0517783.1"/>
    <property type="molecule type" value="Genomic_DNA"/>
</dbReference>
<gene>
    <name evidence="2" type="ORF">BDA96_09G119000</name>
</gene>
<dbReference type="Proteomes" id="UP000807115">
    <property type="component" value="Chromosome 9"/>
</dbReference>